<accession>A0A833VC12</accession>
<evidence type="ECO:0000313" key="3">
    <source>
        <dbReference type="Proteomes" id="UP000623129"/>
    </source>
</evidence>
<evidence type="ECO:0000313" key="2">
    <source>
        <dbReference type="EMBL" id="KAF3333237.1"/>
    </source>
</evidence>
<keyword evidence="3" id="KW-1185">Reference proteome</keyword>
<protein>
    <submittedName>
        <fullName evidence="2">Uncharacterized protein</fullName>
    </submittedName>
</protein>
<dbReference type="EMBL" id="SWLB01000010">
    <property type="protein sequence ID" value="KAF3333237.1"/>
    <property type="molecule type" value="Genomic_DNA"/>
</dbReference>
<dbReference type="PANTHER" id="PTHR35751">
    <property type="match status" value="1"/>
</dbReference>
<sequence length="139" mass="15063">MPRIPRIKFPQRHPPKSSATPPTSDQHLFVPQPAKSQPKEPATKTGEGPSYRFRSDVPPPPSNTALGGKASLLPKRTPVSEEEIDAIMILINELRCKQLSRAHSAVQGLYAAAWVVDGCRHGPIADHNCWGERGGSTVG</sequence>
<name>A0A833VC12_9POAL</name>
<comment type="caution">
    <text evidence="2">The sequence shown here is derived from an EMBL/GenBank/DDBJ whole genome shotgun (WGS) entry which is preliminary data.</text>
</comment>
<dbReference type="Proteomes" id="UP000623129">
    <property type="component" value="Unassembled WGS sequence"/>
</dbReference>
<dbReference type="PANTHER" id="PTHR35751:SF3">
    <property type="entry name" value="OS06G0530200 PROTEIN"/>
    <property type="match status" value="1"/>
</dbReference>
<dbReference type="AlphaFoldDB" id="A0A833VC12"/>
<feature type="compositionally biased region" description="Polar residues" evidence="1">
    <location>
        <begin position="17"/>
        <end position="26"/>
    </location>
</feature>
<organism evidence="2 3">
    <name type="scientific">Carex littledalei</name>
    <dbReference type="NCBI Taxonomy" id="544730"/>
    <lineage>
        <taxon>Eukaryota</taxon>
        <taxon>Viridiplantae</taxon>
        <taxon>Streptophyta</taxon>
        <taxon>Embryophyta</taxon>
        <taxon>Tracheophyta</taxon>
        <taxon>Spermatophyta</taxon>
        <taxon>Magnoliopsida</taxon>
        <taxon>Liliopsida</taxon>
        <taxon>Poales</taxon>
        <taxon>Cyperaceae</taxon>
        <taxon>Cyperoideae</taxon>
        <taxon>Cariceae</taxon>
        <taxon>Carex</taxon>
        <taxon>Carex subgen. Euthyceras</taxon>
    </lineage>
</organism>
<feature type="region of interest" description="Disordered" evidence="1">
    <location>
        <begin position="1"/>
        <end position="74"/>
    </location>
</feature>
<dbReference type="OrthoDB" id="1863475at2759"/>
<feature type="compositionally biased region" description="Basic residues" evidence="1">
    <location>
        <begin position="1"/>
        <end position="15"/>
    </location>
</feature>
<gene>
    <name evidence="2" type="ORF">FCM35_KLT00928</name>
</gene>
<reference evidence="2" key="1">
    <citation type="submission" date="2020-01" db="EMBL/GenBank/DDBJ databases">
        <title>Genome sequence of Kobresia littledalei, the first chromosome-level genome in the family Cyperaceae.</title>
        <authorList>
            <person name="Qu G."/>
        </authorList>
    </citation>
    <scope>NUCLEOTIDE SEQUENCE</scope>
    <source>
        <strain evidence="2">C.B.Clarke</strain>
        <tissue evidence="2">Leaf</tissue>
    </source>
</reference>
<proteinExistence type="predicted"/>
<evidence type="ECO:0000256" key="1">
    <source>
        <dbReference type="SAM" id="MobiDB-lite"/>
    </source>
</evidence>